<dbReference type="RefSeq" id="WP_171778130.1">
    <property type="nucleotide sequence ID" value="NZ_CP045273.1"/>
</dbReference>
<name>A0A6M6E4P6_PRIMG</name>
<proteinExistence type="predicted"/>
<geneLocation type="plasmid" evidence="2">
    <name>pfdu301a</name>
</geneLocation>
<accession>A0A6M6E4P6</accession>
<sequence length="168" mass="19616">MHPYMKELMKDPIYAAKQEIKIQVVQDGKVIIEPNSSEVIREKVNEMLETKIGSYPKLDSECERIAEFIVSVKGKNALEIKEAYNKLVAKEAKIKDPENGYYLKTGYYIYVMEETYNLWEGIYSKEDIEHYDKLGLTNEWRQNTQALMKLLNIEFELVLDDVNLPLAI</sequence>
<protein>
    <submittedName>
        <fullName evidence="1">Uncharacterized protein</fullName>
    </submittedName>
</protein>
<dbReference type="Proteomes" id="UP000501076">
    <property type="component" value="Plasmid pFDU301A"/>
</dbReference>
<evidence type="ECO:0000313" key="1">
    <source>
        <dbReference type="EMBL" id="QJX80149.1"/>
    </source>
</evidence>
<dbReference type="AlphaFoldDB" id="A0A6M6E4P6"/>
<keyword evidence="1" id="KW-0614">Plasmid</keyword>
<organism evidence="1 2">
    <name type="scientific">Priestia megaterium</name>
    <name type="common">Bacillus megaterium</name>
    <dbReference type="NCBI Taxonomy" id="1404"/>
    <lineage>
        <taxon>Bacteria</taxon>
        <taxon>Bacillati</taxon>
        <taxon>Bacillota</taxon>
        <taxon>Bacilli</taxon>
        <taxon>Bacillales</taxon>
        <taxon>Bacillaceae</taxon>
        <taxon>Priestia</taxon>
    </lineage>
</organism>
<gene>
    <name evidence="1" type="ORF">FDZ14_29065</name>
</gene>
<evidence type="ECO:0000313" key="2">
    <source>
        <dbReference type="Proteomes" id="UP000501076"/>
    </source>
</evidence>
<dbReference type="EMBL" id="CP045273">
    <property type="protein sequence ID" value="QJX80149.1"/>
    <property type="molecule type" value="Genomic_DNA"/>
</dbReference>
<reference evidence="1 2" key="1">
    <citation type="submission" date="2019-10" db="EMBL/GenBank/DDBJ databases">
        <title>Complete genome sequences for adaption low water activity.</title>
        <authorList>
            <person name="Zhao L."/>
            <person name="Zhong J."/>
        </authorList>
    </citation>
    <scope>NUCLEOTIDE SEQUENCE [LARGE SCALE GENOMIC DNA]</scope>
    <source>
        <strain evidence="1 2">FDU301</strain>
        <plasmid evidence="2">pfdu301a</plasmid>
    </source>
</reference>